<organism evidence="1 2">
    <name type="scientific">Fimbriiglobus ruber</name>
    <dbReference type="NCBI Taxonomy" id="1908690"/>
    <lineage>
        <taxon>Bacteria</taxon>
        <taxon>Pseudomonadati</taxon>
        <taxon>Planctomycetota</taxon>
        <taxon>Planctomycetia</taxon>
        <taxon>Gemmatales</taxon>
        <taxon>Gemmataceae</taxon>
        <taxon>Fimbriiglobus</taxon>
    </lineage>
</organism>
<proteinExistence type="predicted"/>
<evidence type="ECO:0000313" key="1">
    <source>
        <dbReference type="EMBL" id="OWK45165.1"/>
    </source>
</evidence>
<reference evidence="2" key="1">
    <citation type="submission" date="2017-06" db="EMBL/GenBank/DDBJ databases">
        <title>Genome analysis of Fimbriiglobus ruber SP5, the first member of the order Planctomycetales with confirmed chitinolytic capability.</title>
        <authorList>
            <person name="Ravin N.V."/>
            <person name="Rakitin A.L."/>
            <person name="Ivanova A.A."/>
            <person name="Beletsky A.V."/>
            <person name="Kulichevskaya I.S."/>
            <person name="Mardanov A.V."/>
            <person name="Dedysh S.N."/>
        </authorList>
    </citation>
    <scope>NUCLEOTIDE SEQUENCE [LARGE SCALE GENOMIC DNA]</scope>
    <source>
        <strain evidence="2">SP5</strain>
    </source>
</reference>
<dbReference type="EMBL" id="NIDE01000002">
    <property type="protein sequence ID" value="OWK45165.1"/>
    <property type="molecule type" value="Genomic_DNA"/>
</dbReference>
<keyword evidence="2" id="KW-1185">Reference proteome</keyword>
<accession>A0A225E997</accession>
<protein>
    <submittedName>
        <fullName evidence="1">Uncharacterized protein</fullName>
    </submittedName>
</protein>
<comment type="caution">
    <text evidence="1">The sequence shown here is derived from an EMBL/GenBank/DDBJ whole genome shotgun (WGS) entry which is preliminary data.</text>
</comment>
<dbReference type="AlphaFoldDB" id="A0A225E997"/>
<gene>
    <name evidence="1" type="ORF">FRUB_01496</name>
</gene>
<name>A0A225E997_9BACT</name>
<evidence type="ECO:0000313" key="2">
    <source>
        <dbReference type="Proteomes" id="UP000214646"/>
    </source>
</evidence>
<sequence length="43" mass="4887">METRLVILTQLVDSKDFVETFPISKWACFGIGIPVAYLSRANR</sequence>
<dbReference type="Proteomes" id="UP000214646">
    <property type="component" value="Unassembled WGS sequence"/>
</dbReference>